<organism evidence="3 4">
    <name type="scientific">Triparma strigata</name>
    <dbReference type="NCBI Taxonomy" id="1606541"/>
    <lineage>
        <taxon>Eukaryota</taxon>
        <taxon>Sar</taxon>
        <taxon>Stramenopiles</taxon>
        <taxon>Ochrophyta</taxon>
        <taxon>Bolidophyceae</taxon>
        <taxon>Parmales</taxon>
        <taxon>Triparmaceae</taxon>
        <taxon>Triparma</taxon>
    </lineage>
</organism>
<proteinExistence type="predicted"/>
<name>A0A9W7ENH6_9STRA</name>
<dbReference type="EMBL" id="BRXY01000306">
    <property type="protein sequence ID" value="GMH85668.1"/>
    <property type="molecule type" value="Genomic_DNA"/>
</dbReference>
<dbReference type="Pfam" id="PF13391">
    <property type="entry name" value="HNH_2"/>
    <property type="match status" value="1"/>
</dbReference>
<sequence length="504" mass="56696">MQSSEDSDGAPQGRNSFDLRSISQSLSGLPDEHLRQLITSLTELGKGDVETQTADADADADAGAESRKAEAEAETRKAEIQLEMRKAEIQLETRKAELETRKAEAEAETRKAEIQLEMRKAEIEAETRMAEIEAETRRVESEAETRRVESEAEATKAKHDSVRVVAEKEKIEIKLRFNQGTPSRLTVRAVIKYDGLGLKTKLSNKMHEFGLLGCVARVPREDGSGEYDTDFTFEGSKSNIDKMKNFLKENGYETSFPEVADLDYRSIKILKTIVNHRKGSSGSEAEVIYEATSTQDSSVNSRATSIQREFRAALLLRDGHKCVFCGESRNLEAAHIFPLKRKKDLPPPESIGIRHLNAPNNGFILCHECHRHFDRGLWWIDLISDGYKAQVSDALRVEEKYKNLHQTLLKLDANDQDAPLAQALKVQHEFCKRMKVARLEKVSLKPFSCEICCSASTMYSSQTGLDAHKKKDNCRPPQTKAFFTPRKNYEGYIDEDDGSGTDDD</sequence>
<dbReference type="OrthoDB" id="2124139at2759"/>
<dbReference type="CDD" id="cd00085">
    <property type="entry name" value="HNHc"/>
    <property type="match status" value="1"/>
</dbReference>
<feature type="region of interest" description="Disordered" evidence="1">
    <location>
        <begin position="133"/>
        <end position="155"/>
    </location>
</feature>
<dbReference type="Proteomes" id="UP001165085">
    <property type="component" value="Unassembled WGS sequence"/>
</dbReference>
<evidence type="ECO:0000256" key="1">
    <source>
        <dbReference type="SAM" id="MobiDB-lite"/>
    </source>
</evidence>
<reference evidence="4" key="1">
    <citation type="journal article" date="2023" name="Commun. Biol.">
        <title>Genome analysis of Parmales, the sister group of diatoms, reveals the evolutionary specialization of diatoms from phago-mixotrophs to photoautotrophs.</title>
        <authorList>
            <person name="Ban H."/>
            <person name="Sato S."/>
            <person name="Yoshikawa S."/>
            <person name="Yamada K."/>
            <person name="Nakamura Y."/>
            <person name="Ichinomiya M."/>
            <person name="Sato N."/>
            <person name="Blanc-Mathieu R."/>
            <person name="Endo H."/>
            <person name="Kuwata A."/>
            <person name="Ogata H."/>
        </authorList>
    </citation>
    <scope>NUCLEOTIDE SEQUENCE [LARGE SCALE GENOMIC DNA]</scope>
    <source>
        <strain evidence="4">NIES 3701</strain>
    </source>
</reference>
<feature type="region of interest" description="Disordered" evidence="1">
    <location>
        <begin position="1"/>
        <end position="30"/>
    </location>
</feature>
<dbReference type="Gene3D" id="1.10.30.50">
    <property type="match status" value="1"/>
</dbReference>
<evidence type="ECO:0000313" key="3">
    <source>
        <dbReference type="EMBL" id="GMH85668.1"/>
    </source>
</evidence>
<gene>
    <name evidence="3" type="ORF">TrST_g3625</name>
</gene>
<feature type="domain" description="HNH nuclease" evidence="2">
    <location>
        <begin position="309"/>
        <end position="371"/>
    </location>
</feature>
<feature type="compositionally biased region" description="Basic and acidic residues" evidence="1">
    <location>
        <begin position="64"/>
        <end position="76"/>
    </location>
</feature>
<protein>
    <recommendedName>
        <fullName evidence="2">HNH nuclease domain-containing protein</fullName>
    </recommendedName>
</protein>
<keyword evidence="4" id="KW-1185">Reference proteome</keyword>
<dbReference type="SMART" id="SM00507">
    <property type="entry name" value="HNHc"/>
    <property type="match status" value="1"/>
</dbReference>
<dbReference type="InterPro" id="IPR003615">
    <property type="entry name" value="HNH_nuc"/>
</dbReference>
<evidence type="ECO:0000313" key="4">
    <source>
        <dbReference type="Proteomes" id="UP001165085"/>
    </source>
</evidence>
<feature type="region of interest" description="Disordered" evidence="1">
    <location>
        <begin position="42"/>
        <end position="76"/>
    </location>
</feature>
<dbReference type="AlphaFoldDB" id="A0A9W7ENH6"/>
<evidence type="ECO:0000259" key="2">
    <source>
        <dbReference type="SMART" id="SM00507"/>
    </source>
</evidence>
<comment type="caution">
    <text evidence="3">The sequence shown here is derived from an EMBL/GenBank/DDBJ whole genome shotgun (WGS) entry which is preliminary data.</text>
</comment>
<accession>A0A9W7ENH6</accession>